<feature type="compositionally biased region" description="Basic residues" evidence="1">
    <location>
        <begin position="109"/>
        <end position="124"/>
    </location>
</feature>
<reference evidence="2" key="1">
    <citation type="submission" date="2023-03" db="EMBL/GenBank/DDBJ databases">
        <title>Massive genome expansion in bonnet fungi (Mycena s.s.) driven by repeated elements and novel gene families across ecological guilds.</title>
        <authorList>
            <consortium name="Lawrence Berkeley National Laboratory"/>
            <person name="Harder C.B."/>
            <person name="Miyauchi S."/>
            <person name="Viragh M."/>
            <person name="Kuo A."/>
            <person name="Thoen E."/>
            <person name="Andreopoulos B."/>
            <person name="Lu D."/>
            <person name="Skrede I."/>
            <person name="Drula E."/>
            <person name="Henrissat B."/>
            <person name="Morin E."/>
            <person name="Kohler A."/>
            <person name="Barry K."/>
            <person name="LaButti K."/>
            <person name="Morin E."/>
            <person name="Salamov A."/>
            <person name="Lipzen A."/>
            <person name="Mereny Z."/>
            <person name="Hegedus B."/>
            <person name="Baldrian P."/>
            <person name="Stursova M."/>
            <person name="Weitz H."/>
            <person name="Taylor A."/>
            <person name="Grigoriev I.V."/>
            <person name="Nagy L.G."/>
            <person name="Martin F."/>
            <person name="Kauserud H."/>
        </authorList>
    </citation>
    <scope>NUCLEOTIDE SEQUENCE</scope>
    <source>
        <strain evidence="2">CBHHK182m</strain>
    </source>
</reference>
<dbReference type="EMBL" id="JARKIB010000033">
    <property type="protein sequence ID" value="KAJ7762149.1"/>
    <property type="molecule type" value="Genomic_DNA"/>
</dbReference>
<evidence type="ECO:0000256" key="1">
    <source>
        <dbReference type="SAM" id="MobiDB-lite"/>
    </source>
</evidence>
<name>A0AAD7NI74_9AGAR</name>
<proteinExistence type="predicted"/>
<evidence type="ECO:0000313" key="2">
    <source>
        <dbReference type="EMBL" id="KAJ7762149.1"/>
    </source>
</evidence>
<dbReference type="Proteomes" id="UP001215598">
    <property type="component" value="Unassembled WGS sequence"/>
</dbReference>
<accession>A0AAD7NI74</accession>
<feature type="region of interest" description="Disordered" evidence="1">
    <location>
        <begin position="100"/>
        <end position="144"/>
    </location>
</feature>
<comment type="caution">
    <text evidence="2">The sequence shown here is derived from an EMBL/GenBank/DDBJ whole genome shotgun (WGS) entry which is preliminary data.</text>
</comment>
<feature type="region of interest" description="Disordered" evidence="1">
    <location>
        <begin position="36"/>
        <end position="60"/>
    </location>
</feature>
<sequence length="229" mass="25770">MNQTGYRNWCTCVSGTHRHSTTINGADSAFSRHIRGSEGSKRTALNGHERAPRETTAPGTPVRIRRQGCIRSHHLVPQQLPPPLPPAEKKGKMEIISCTARSSPASGPRNRRYQWAHPRRRGSRSRGTFAVTSAPRRAHHTSRRIGSRLHDTTAPYRHCSQSPGGAISPLRVWTAQAHHRVLRPHRTIDQYHHRVPRSDTSSRPPLAPLARLQDKVRGRPHPSGERWHA</sequence>
<organism evidence="2 3">
    <name type="scientific">Mycena metata</name>
    <dbReference type="NCBI Taxonomy" id="1033252"/>
    <lineage>
        <taxon>Eukaryota</taxon>
        <taxon>Fungi</taxon>
        <taxon>Dikarya</taxon>
        <taxon>Basidiomycota</taxon>
        <taxon>Agaricomycotina</taxon>
        <taxon>Agaricomycetes</taxon>
        <taxon>Agaricomycetidae</taxon>
        <taxon>Agaricales</taxon>
        <taxon>Marasmiineae</taxon>
        <taxon>Mycenaceae</taxon>
        <taxon>Mycena</taxon>
    </lineage>
</organism>
<protein>
    <submittedName>
        <fullName evidence="2">Uncharacterized protein</fullName>
    </submittedName>
</protein>
<dbReference type="AlphaFoldDB" id="A0AAD7NI74"/>
<keyword evidence="3" id="KW-1185">Reference proteome</keyword>
<evidence type="ECO:0000313" key="3">
    <source>
        <dbReference type="Proteomes" id="UP001215598"/>
    </source>
</evidence>
<gene>
    <name evidence="2" type="ORF">B0H16DRAFT_528492</name>
</gene>
<feature type="compositionally biased region" description="Basic and acidic residues" evidence="1">
    <location>
        <begin position="212"/>
        <end position="229"/>
    </location>
</feature>
<feature type="compositionally biased region" description="Basic and acidic residues" evidence="1">
    <location>
        <begin position="36"/>
        <end position="53"/>
    </location>
</feature>
<feature type="region of interest" description="Disordered" evidence="1">
    <location>
        <begin position="189"/>
        <end position="229"/>
    </location>
</feature>